<evidence type="ECO:0000313" key="3">
    <source>
        <dbReference type="EMBL" id="CAF1111951.1"/>
    </source>
</evidence>
<dbReference type="SUPFAM" id="SSF141571">
    <property type="entry name" value="Pentapeptide repeat-like"/>
    <property type="match status" value="1"/>
</dbReference>
<comment type="caution">
    <text evidence="4">The sequence shown here is derived from an EMBL/GenBank/DDBJ whole genome shotgun (WGS) entry which is preliminary data.</text>
</comment>
<dbReference type="Proteomes" id="UP000663823">
    <property type="component" value="Unassembled WGS sequence"/>
</dbReference>
<name>A0A818QIX2_9BILA</name>
<dbReference type="EMBL" id="CAJNOU010000899">
    <property type="protein sequence ID" value="CAF1111951.1"/>
    <property type="molecule type" value="Genomic_DNA"/>
</dbReference>
<dbReference type="Proteomes" id="UP000663889">
    <property type="component" value="Unassembled WGS sequence"/>
</dbReference>
<gene>
    <name evidence="5" type="ORF">FNK824_LOCUS6265</name>
    <name evidence="4" type="ORF">OTI717_LOCUS8869</name>
    <name evidence="2" type="ORF">RFH988_LOCUS11107</name>
    <name evidence="3" type="ORF">SEV965_LOCUS16428</name>
</gene>
<keyword evidence="1" id="KW-0677">Repeat</keyword>
<evidence type="ECO:0000313" key="5">
    <source>
        <dbReference type="EMBL" id="CAF3656050.1"/>
    </source>
</evidence>
<dbReference type="PANTHER" id="PTHR47485">
    <property type="entry name" value="THYLAKOID LUMENAL 17.4 KDA PROTEIN, CHLOROPLASTIC"/>
    <property type="match status" value="1"/>
</dbReference>
<dbReference type="InterPro" id="IPR001646">
    <property type="entry name" value="5peptide_repeat"/>
</dbReference>
<dbReference type="Proteomes" id="UP000663874">
    <property type="component" value="Unassembled WGS sequence"/>
</dbReference>
<evidence type="ECO:0000313" key="4">
    <source>
        <dbReference type="EMBL" id="CAF3641653.1"/>
    </source>
</evidence>
<evidence type="ECO:0000313" key="6">
    <source>
        <dbReference type="Proteomes" id="UP000663823"/>
    </source>
</evidence>
<dbReference type="EMBL" id="CAJOAX010000728">
    <property type="protein sequence ID" value="CAF3641653.1"/>
    <property type="molecule type" value="Genomic_DNA"/>
</dbReference>
<evidence type="ECO:0000256" key="1">
    <source>
        <dbReference type="ARBA" id="ARBA00022737"/>
    </source>
</evidence>
<organism evidence="4 6">
    <name type="scientific">Rotaria sordida</name>
    <dbReference type="NCBI Taxonomy" id="392033"/>
    <lineage>
        <taxon>Eukaryota</taxon>
        <taxon>Metazoa</taxon>
        <taxon>Spiralia</taxon>
        <taxon>Gnathifera</taxon>
        <taxon>Rotifera</taxon>
        <taxon>Eurotatoria</taxon>
        <taxon>Bdelloidea</taxon>
        <taxon>Philodinida</taxon>
        <taxon>Philodinidae</taxon>
        <taxon>Rotaria</taxon>
    </lineage>
</organism>
<dbReference type="EMBL" id="CAJNOO010000432">
    <property type="protein sequence ID" value="CAF0941448.1"/>
    <property type="molecule type" value="Genomic_DNA"/>
</dbReference>
<dbReference type="OrthoDB" id="10058201at2759"/>
<protein>
    <recommendedName>
        <fullName evidence="7">Pentapeptide repeat-containing protein</fullName>
    </recommendedName>
</protein>
<proteinExistence type="predicted"/>
<reference evidence="4" key="1">
    <citation type="submission" date="2021-02" db="EMBL/GenBank/DDBJ databases">
        <authorList>
            <person name="Nowell W R."/>
        </authorList>
    </citation>
    <scope>NUCLEOTIDE SEQUENCE</scope>
</reference>
<evidence type="ECO:0008006" key="7">
    <source>
        <dbReference type="Google" id="ProtNLM"/>
    </source>
</evidence>
<dbReference type="Gene3D" id="2.160.20.80">
    <property type="entry name" value="E3 ubiquitin-protein ligase SopA"/>
    <property type="match status" value="2"/>
</dbReference>
<dbReference type="Pfam" id="PF00805">
    <property type="entry name" value="Pentapeptide"/>
    <property type="match status" value="2"/>
</dbReference>
<evidence type="ECO:0000313" key="2">
    <source>
        <dbReference type="EMBL" id="CAF0941448.1"/>
    </source>
</evidence>
<accession>A0A818QIX2</accession>
<dbReference type="EMBL" id="CAJOBE010000537">
    <property type="protein sequence ID" value="CAF3656050.1"/>
    <property type="molecule type" value="Genomic_DNA"/>
</dbReference>
<sequence length="419" mass="47856">MQDMSTILFKSNQLFADDEKKLAYIRTNTLTALDELDFLRKTRLFIFLYENHLLPTILTANSNEKGLSLDLAGANLANITLKSSSFRKFEFEKLSLSSVDLTNVSFIECQFRDGVNFHNSAMSGAKFTRSRFECYEKTSTHTFFDRSTLNGTDFRSTFLCDVSFNKGNMSNVNFTETVFEGRIEFKETILTKADFRSTQIRYPLLITFFNSNLRDSVVNEDLFRRQGDLGNMQMFNVILPNGTWLMNKDTLVLNGDAETNCSTALNDHEIPHWSGFNPQSALDPTLSSDLHLMNSTHGQCVFNFTINDKVVAMYQSIDISDYSVFTDSGETEYEFRADVGCESGFLLITTSYYDASITRLSIAGFQSQITKEFAWQKWIASKRIPILTRTIKLQIVREIKGSCLLDNIELYIRKENTKG</sequence>
<dbReference type="PANTHER" id="PTHR47485:SF1">
    <property type="entry name" value="THYLAKOID LUMENAL 17.4 KDA PROTEIN, CHLOROPLASTIC"/>
    <property type="match status" value="1"/>
</dbReference>
<dbReference type="Proteomes" id="UP000663882">
    <property type="component" value="Unassembled WGS sequence"/>
</dbReference>
<dbReference type="AlphaFoldDB" id="A0A818QIX2"/>